<evidence type="ECO:0000256" key="5">
    <source>
        <dbReference type="PROSITE-ProRule" id="PRU01240"/>
    </source>
</evidence>
<feature type="active site" description="Charge relay system" evidence="5">
    <location>
        <position position="195"/>
    </location>
</feature>
<dbReference type="InterPro" id="IPR000209">
    <property type="entry name" value="Peptidase_S8/S53_dom"/>
</dbReference>
<dbReference type="GO" id="GO:0004252">
    <property type="term" value="F:serine-type endopeptidase activity"/>
    <property type="evidence" value="ECO:0007669"/>
    <property type="project" value="UniProtKB-UniRule"/>
</dbReference>
<dbReference type="PRINTS" id="PR00723">
    <property type="entry name" value="SUBTILISIN"/>
</dbReference>
<evidence type="ECO:0000256" key="7">
    <source>
        <dbReference type="SAM" id="SignalP"/>
    </source>
</evidence>
<dbReference type="STRING" id="28136.SAMN02745202_01627"/>
<evidence type="ECO:0000256" key="4">
    <source>
        <dbReference type="ARBA" id="ARBA00022825"/>
    </source>
</evidence>
<evidence type="ECO:0000256" key="2">
    <source>
        <dbReference type="ARBA" id="ARBA00022670"/>
    </source>
</evidence>
<evidence type="ECO:0000259" key="8">
    <source>
        <dbReference type="Pfam" id="PF00082"/>
    </source>
</evidence>
<dbReference type="SUPFAM" id="SSF52743">
    <property type="entry name" value="Subtilisin-like"/>
    <property type="match status" value="1"/>
</dbReference>
<accession>A0A1T4Q0L2</accession>
<dbReference type="InterPro" id="IPR017317">
    <property type="entry name" value="Pept_S8_subtilisin_bacteroid-2"/>
</dbReference>
<name>A0A1T4Q0L2_9BACT</name>
<protein>
    <submittedName>
        <fullName evidence="9">Subtilase family protein</fullName>
    </submittedName>
</protein>
<dbReference type="PROSITE" id="PS00138">
    <property type="entry name" value="SUBTILASE_SER"/>
    <property type="match status" value="1"/>
</dbReference>
<feature type="active site" description="Charge relay system" evidence="5">
    <location>
        <position position="410"/>
    </location>
</feature>
<dbReference type="PROSITE" id="PS51892">
    <property type="entry name" value="SUBTILASE"/>
    <property type="match status" value="1"/>
</dbReference>
<evidence type="ECO:0000313" key="10">
    <source>
        <dbReference type="Proteomes" id="UP000190065"/>
    </source>
</evidence>
<reference evidence="9 10" key="1">
    <citation type="submission" date="2017-02" db="EMBL/GenBank/DDBJ databases">
        <authorList>
            <person name="Peterson S.W."/>
        </authorList>
    </citation>
    <scope>NUCLEOTIDE SEQUENCE [LARGE SCALE GENOMIC DNA]</scope>
    <source>
        <strain evidence="9 10">ATCC 43324</strain>
    </source>
</reference>
<dbReference type="PROSITE" id="PS00136">
    <property type="entry name" value="SUBTILASE_ASP"/>
    <property type="match status" value="1"/>
</dbReference>
<dbReference type="InterPro" id="IPR023827">
    <property type="entry name" value="Peptidase_S8_Asp-AS"/>
</dbReference>
<dbReference type="GO" id="GO:0006508">
    <property type="term" value="P:proteolysis"/>
    <property type="evidence" value="ECO:0007669"/>
    <property type="project" value="UniProtKB-KW"/>
</dbReference>
<proteinExistence type="inferred from homology"/>
<dbReference type="InterPro" id="IPR050131">
    <property type="entry name" value="Peptidase_S8_subtilisin-like"/>
</dbReference>
<dbReference type="RefSeq" id="WP_004381485.1">
    <property type="nucleotide sequence ID" value="NZ_CAURQX010000008.1"/>
</dbReference>
<sequence length="469" mass="51199">MKRRSIFCTIALLLCALTALAGINRTEKIAYPGGKCYLFRVTLKDKSTPANLRNNPALFLSKRALERRKQQHLPIDSTDWPINAKYLAAVRALKSVQVVGKSKWNNTLLVKCNDVGKAYNLLQFPFVKSILQVFSSPDSINASERINFRKEFNRWDTLSSTEPYGLGKAQIAALNGTLLHKVGYRGKGKLIAVLDAGFMNVDRIPCLQQIKIAAQHDCVFPPSKNIFAESDHGTMVLSTMAMDANGIFIGTAPEASYALIRCEDRQSESLAEEDFWAEAVEYADSIGADIINSSLGYHDFDDASTNHKYSDMDGEKTLISHTASMIANKGMILVSSAGNDGMGTWKKINFPADAKHILTVGAIMPSGVNAAFSAIGPTEDGRVKPDVMAYGSPTTVVSGRGTIIDEMGTSFSSPLVAGLMACLWQAFPQKTARELIDLVIANSSNFAQPNNIYGYGIPNFWNAYNNAKP</sequence>
<feature type="signal peptide" evidence="7">
    <location>
        <begin position="1"/>
        <end position="21"/>
    </location>
</feature>
<dbReference type="eggNOG" id="COG1404">
    <property type="taxonomic scope" value="Bacteria"/>
</dbReference>
<feature type="domain" description="Peptidase S8/S53" evidence="8">
    <location>
        <begin position="186"/>
        <end position="456"/>
    </location>
</feature>
<dbReference type="EMBL" id="FUXK01000018">
    <property type="protein sequence ID" value="SJZ96748.1"/>
    <property type="molecule type" value="Genomic_DNA"/>
</dbReference>
<dbReference type="Pfam" id="PF00082">
    <property type="entry name" value="Peptidase_S8"/>
    <property type="match status" value="1"/>
</dbReference>
<feature type="active site" description="Charge relay system" evidence="5">
    <location>
        <position position="232"/>
    </location>
</feature>
<dbReference type="Proteomes" id="UP000190065">
    <property type="component" value="Unassembled WGS sequence"/>
</dbReference>
<comment type="similarity">
    <text evidence="1 5 6">Belongs to the peptidase S8 family.</text>
</comment>
<evidence type="ECO:0000313" key="9">
    <source>
        <dbReference type="EMBL" id="SJZ96748.1"/>
    </source>
</evidence>
<feature type="chain" id="PRO_5010562926" evidence="7">
    <location>
        <begin position="22"/>
        <end position="469"/>
    </location>
</feature>
<evidence type="ECO:0000256" key="6">
    <source>
        <dbReference type="RuleBase" id="RU003355"/>
    </source>
</evidence>
<dbReference type="InterPro" id="IPR023828">
    <property type="entry name" value="Peptidase_S8_Ser-AS"/>
</dbReference>
<keyword evidence="7" id="KW-0732">Signal</keyword>
<organism evidence="9 10">
    <name type="scientific">Segatella oulorum</name>
    <dbReference type="NCBI Taxonomy" id="28136"/>
    <lineage>
        <taxon>Bacteria</taxon>
        <taxon>Pseudomonadati</taxon>
        <taxon>Bacteroidota</taxon>
        <taxon>Bacteroidia</taxon>
        <taxon>Bacteroidales</taxon>
        <taxon>Prevotellaceae</taxon>
        <taxon>Segatella</taxon>
    </lineage>
</organism>
<dbReference type="InterPro" id="IPR036852">
    <property type="entry name" value="Peptidase_S8/S53_dom_sf"/>
</dbReference>
<keyword evidence="4 5" id="KW-0720">Serine protease</keyword>
<dbReference type="GeneID" id="95426915"/>
<dbReference type="PANTHER" id="PTHR43806:SF67">
    <property type="entry name" value="EGF-LIKE DOMAIN-CONTAINING PROTEIN"/>
    <property type="match status" value="1"/>
</dbReference>
<dbReference type="PIRSF" id="PIRSF037903">
    <property type="entry name" value="Subtilisin_rel_GFO_2223"/>
    <property type="match status" value="1"/>
</dbReference>
<dbReference type="PANTHER" id="PTHR43806">
    <property type="entry name" value="PEPTIDASE S8"/>
    <property type="match status" value="1"/>
</dbReference>
<gene>
    <name evidence="9" type="ORF">SAMN02745202_01627</name>
</gene>
<dbReference type="InterPro" id="IPR015500">
    <property type="entry name" value="Peptidase_S8_subtilisin-rel"/>
</dbReference>
<dbReference type="AlphaFoldDB" id="A0A1T4Q0L2"/>
<evidence type="ECO:0000256" key="1">
    <source>
        <dbReference type="ARBA" id="ARBA00011073"/>
    </source>
</evidence>
<evidence type="ECO:0000256" key="3">
    <source>
        <dbReference type="ARBA" id="ARBA00022801"/>
    </source>
</evidence>
<keyword evidence="2 5" id="KW-0645">Protease</keyword>
<dbReference type="Gene3D" id="3.40.50.200">
    <property type="entry name" value="Peptidase S8/S53 domain"/>
    <property type="match status" value="1"/>
</dbReference>
<keyword evidence="3 5" id="KW-0378">Hydrolase</keyword>